<sequence length="409" mass="44633">MSHHPEPIVLDPTGRDVHAEGARLLAQGPVAQVELPGGVRAWSVVGYDAVRQVLNDERFAKDARKHWPAFINGEIGDDFPLIGWVLMDNMTTNDAEAHSRLRTLTAKAFTLRRTEGMRPRVERIVRELLDDLSKAGPGEVVDLKGEYAYPLPTKVICELFGVPEEMRADVMRGGEVNVDTTINHEEAVANVEEWHNAMYDLVAMKKKAPGDDLLSMLIESQHNGSQLTDSELAGTLHLMLGAGSETTTNLLSKAVVALLTHPDQLAMVLDGRVPWRDVIEETLRVESPIAQLPFRFTSEEVDIAGVTIPKGDPVLIGFAASGRDPRRHGDGADRFDITRADKEHLSFGYGVHHCLGAPLARMEAAIGLPALFERFPDLALGVPADQVVPQGTFLLNGASTLPIRLTPAA</sequence>
<keyword evidence="4" id="KW-1185">Reference proteome</keyword>
<dbReference type="RefSeq" id="WP_330794397.1">
    <property type="nucleotide sequence ID" value="NZ_JAZEWV010000006.1"/>
</dbReference>
<keyword evidence="2" id="KW-0349">Heme</keyword>
<dbReference type="CDD" id="cd11029">
    <property type="entry name" value="CYP107-like"/>
    <property type="match status" value="1"/>
</dbReference>
<dbReference type="InterPro" id="IPR002397">
    <property type="entry name" value="Cyt_P450_B"/>
</dbReference>
<comment type="caution">
    <text evidence="3">The sequence shown here is derived from an EMBL/GenBank/DDBJ whole genome shotgun (WGS) entry which is preliminary data.</text>
</comment>
<dbReference type="PRINTS" id="PR00359">
    <property type="entry name" value="BP450"/>
</dbReference>
<reference evidence="3 4" key="1">
    <citation type="submission" date="2023-12" db="EMBL/GenBank/DDBJ databases">
        <title>Streptomyces sp. V4-01.</title>
        <authorList>
            <person name="Somphong A."/>
            <person name="Phongsopitanun W."/>
        </authorList>
    </citation>
    <scope>NUCLEOTIDE SEQUENCE [LARGE SCALE GENOMIC DNA]</scope>
    <source>
        <strain evidence="3 4">V4-01</strain>
    </source>
</reference>
<keyword evidence="2" id="KW-0503">Monooxygenase</keyword>
<dbReference type="Proteomes" id="UP001344658">
    <property type="component" value="Unassembled WGS sequence"/>
</dbReference>
<dbReference type="Pfam" id="PF00067">
    <property type="entry name" value="p450"/>
    <property type="match status" value="2"/>
</dbReference>
<keyword evidence="2" id="KW-0479">Metal-binding</keyword>
<gene>
    <name evidence="3" type="ORF">V2S66_10895</name>
</gene>
<keyword evidence="2" id="KW-0408">Iron</keyword>
<dbReference type="SUPFAM" id="SSF48264">
    <property type="entry name" value="Cytochrome P450"/>
    <property type="match status" value="1"/>
</dbReference>
<dbReference type="PRINTS" id="PR00385">
    <property type="entry name" value="P450"/>
</dbReference>
<protein>
    <submittedName>
        <fullName evidence="3">Cytochrome P450</fullName>
    </submittedName>
</protein>
<proteinExistence type="inferred from homology"/>
<organism evidence="3 4">
    <name type="scientific">Actinacidiphila polyblastidii</name>
    <dbReference type="NCBI Taxonomy" id="3110430"/>
    <lineage>
        <taxon>Bacteria</taxon>
        <taxon>Bacillati</taxon>
        <taxon>Actinomycetota</taxon>
        <taxon>Actinomycetes</taxon>
        <taxon>Kitasatosporales</taxon>
        <taxon>Streptomycetaceae</taxon>
        <taxon>Actinacidiphila</taxon>
    </lineage>
</organism>
<comment type="similarity">
    <text evidence="1 2">Belongs to the cytochrome P450 family.</text>
</comment>
<dbReference type="Gene3D" id="1.10.630.10">
    <property type="entry name" value="Cytochrome P450"/>
    <property type="match status" value="1"/>
</dbReference>
<dbReference type="InterPro" id="IPR017972">
    <property type="entry name" value="Cyt_P450_CS"/>
</dbReference>
<keyword evidence="2" id="KW-0560">Oxidoreductase</keyword>
<evidence type="ECO:0000313" key="4">
    <source>
        <dbReference type="Proteomes" id="UP001344658"/>
    </source>
</evidence>
<dbReference type="InterPro" id="IPR001128">
    <property type="entry name" value="Cyt_P450"/>
</dbReference>
<dbReference type="EMBL" id="JAZEWV010000006">
    <property type="protein sequence ID" value="MEE4542468.1"/>
    <property type="molecule type" value="Genomic_DNA"/>
</dbReference>
<accession>A0ABU7P9H9</accession>
<dbReference type="InterPro" id="IPR036396">
    <property type="entry name" value="Cyt_P450_sf"/>
</dbReference>
<evidence type="ECO:0000256" key="1">
    <source>
        <dbReference type="ARBA" id="ARBA00010617"/>
    </source>
</evidence>
<evidence type="ECO:0000313" key="3">
    <source>
        <dbReference type="EMBL" id="MEE4542468.1"/>
    </source>
</evidence>
<dbReference type="PANTHER" id="PTHR46696">
    <property type="entry name" value="P450, PUTATIVE (EUROFUNG)-RELATED"/>
    <property type="match status" value="1"/>
</dbReference>
<dbReference type="PROSITE" id="PS00086">
    <property type="entry name" value="CYTOCHROME_P450"/>
    <property type="match status" value="1"/>
</dbReference>
<evidence type="ECO:0000256" key="2">
    <source>
        <dbReference type="RuleBase" id="RU000461"/>
    </source>
</evidence>
<name>A0ABU7P9H9_9ACTN</name>
<dbReference type="PANTHER" id="PTHR46696:SF1">
    <property type="entry name" value="CYTOCHROME P450 YJIB-RELATED"/>
    <property type="match status" value="1"/>
</dbReference>